<dbReference type="Pfam" id="PF00929">
    <property type="entry name" value="RNase_T"/>
    <property type="match status" value="1"/>
</dbReference>
<accession>A0ABT3JY79</accession>
<dbReference type="EMBL" id="JAPCHY010000011">
    <property type="protein sequence ID" value="MCW4473410.1"/>
    <property type="molecule type" value="Genomic_DNA"/>
</dbReference>
<dbReference type="InterPro" id="IPR013520">
    <property type="entry name" value="Ribonucl_H"/>
</dbReference>
<evidence type="ECO:0000313" key="8">
    <source>
        <dbReference type="Proteomes" id="UP001209922"/>
    </source>
</evidence>
<feature type="active site" evidence="5">
    <location>
        <position position="132"/>
    </location>
</feature>
<keyword evidence="3 5" id="KW-0378">Hydrolase</keyword>
<dbReference type="Gene3D" id="3.30.420.10">
    <property type="entry name" value="Ribonuclease H-like superfamily/Ribonuclease H"/>
    <property type="match status" value="1"/>
</dbReference>
<protein>
    <recommendedName>
        <fullName evidence="5">Oligoribonuclease</fullName>
        <ecNumber evidence="5">3.1.-.-</ecNumber>
    </recommendedName>
</protein>
<evidence type="ECO:0000256" key="3">
    <source>
        <dbReference type="ARBA" id="ARBA00022801"/>
    </source>
</evidence>
<evidence type="ECO:0000256" key="2">
    <source>
        <dbReference type="ARBA" id="ARBA00022722"/>
    </source>
</evidence>
<proteinExistence type="inferred from homology"/>
<evidence type="ECO:0000256" key="1">
    <source>
        <dbReference type="ARBA" id="ARBA00009921"/>
    </source>
</evidence>
<dbReference type="Proteomes" id="UP001209922">
    <property type="component" value="Unassembled WGS sequence"/>
</dbReference>
<comment type="caution">
    <text evidence="7">The sequence shown here is derived from an EMBL/GenBank/DDBJ whole genome shotgun (WGS) entry which is preliminary data.</text>
</comment>
<dbReference type="InterPro" id="IPR036397">
    <property type="entry name" value="RNaseH_sf"/>
</dbReference>
<keyword evidence="8" id="KW-1185">Reference proteome</keyword>
<evidence type="ECO:0000256" key="5">
    <source>
        <dbReference type="HAMAP-Rule" id="MF_00045"/>
    </source>
</evidence>
<organism evidence="7 8">
    <name type="scientific">Xanthomonas chitinilytica</name>
    <dbReference type="NCBI Taxonomy" id="2989819"/>
    <lineage>
        <taxon>Bacteria</taxon>
        <taxon>Pseudomonadati</taxon>
        <taxon>Pseudomonadota</taxon>
        <taxon>Gammaproteobacteria</taxon>
        <taxon>Lysobacterales</taxon>
        <taxon>Lysobacteraceae</taxon>
        <taxon>Xanthomonas</taxon>
    </lineage>
</organism>
<dbReference type="RefSeq" id="WP_265128524.1">
    <property type="nucleotide sequence ID" value="NZ_JAPCHY010000011.1"/>
</dbReference>
<keyword evidence="5" id="KW-0963">Cytoplasm</keyword>
<evidence type="ECO:0000259" key="6">
    <source>
        <dbReference type="SMART" id="SM00479"/>
    </source>
</evidence>
<keyword evidence="4 5" id="KW-0269">Exonuclease</keyword>
<dbReference type="SMART" id="SM00479">
    <property type="entry name" value="EXOIII"/>
    <property type="match status" value="1"/>
</dbReference>
<evidence type="ECO:0000313" key="7">
    <source>
        <dbReference type="EMBL" id="MCW4473410.1"/>
    </source>
</evidence>
<dbReference type="InterPro" id="IPR022894">
    <property type="entry name" value="Oligoribonuclease"/>
</dbReference>
<evidence type="ECO:0000256" key="4">
    <source>
        <dbReference type="ARBA" id="ARBA00022839"/>
    </source>
</evidence>
<dbReference type="PANTHER" id="PTHR11046:SF0">
    <property type="entry name" value="OLIGORIBONUCLEASE, MITOCHONDRIAL"/>
    <property type="match status" value="1"/>
</dbReference>
<gene>
    <name evidence="5 7" type="primary">orn</name>
    <name evidence="7" type="ORF">OK345_12960</name>
</gene>
<dbReference type="PANTHER" id="PTHR11046">
    <property type="entry name" value="OLIGORIBONUCLEASE, MITOCHONDRIAL"/>
    <property type="match status" value="1"/>
</dbReference>
<dbReference type="HAMAP" id="MF_00045">
    <property type="entry name" value="Oligoribonuclease"/>
    <property type="match status" value="1"/>
</dbReference>
<feature type="domain" description="Exonuclease" evidence="6">
    <location>
        <begin position="10"/>
        <end position="183"/>
    </location>
</feature>
<comment type="subcellular location">
    <subcellularLocation>
        <location evidence="5">Cytoplasm</location>
    </subcellularLocation>
</comment>
<dbReference type="EC" id="3.1.-.-" evidence="5"/>
<keyword evidence="2 5" id="KW-0540">Nuclease</keyword>
<comment type="similarity">
    <text evidence="1 5">Belongs to the oligoribonuclease family.</text>
</comment>
<dbReference type="NCBIfam" id="NF003765">
    <property type="entry name" value="PRK05359.1"/>
    <property type="match status" value="1"/>
</dbReference>
<name>A0ABT3JY79_9XANT</name>
<dbReference type="SUPFAM" id="SSF53098">
    <property type="entry name" value="Ribonuclease H-like"/>
    <property type="match status" value="1"/>
</dbReference>
<sequence length="191" mass="21349">MAENRAGNDRLIWIDLEMTGLDTDNDSIIEVATVVTDAQLNVLAEGPEFAIAHPLETLEAMDEWNRNQHRRSGLWQRVLDSQVTMAQAEAQTVAFLAQWVAAGASPMCGNSICQDRRFLHRQMPRLEKYFHYRNLDVSTIKELARRWAPSVAAGVSKTSSHTALSDVHDSIAEMRHYRGFMGALAGLPETA</sequence>
<reference evidence="7 8" key="1">
    <citation type="submission" date="2022-10" db="EMBL/GenBank/DDBJ databases">
        <title>Xanthomonas sp. H13-6.</title>
        <authorList>
            <person name="Liu X."/>
            <person name="Deng Z."/>
            <person name="Jiang Y."/>
            <person name="Yu T."/>
            <person name="Ai J."/>
        </authorList>
    </citation>
    <scope>NUCLEOTIDE SEQUENCE [LARGE SCALE GENOMIC DNA]</scope>
    <source>
        <strain evidence="7 8">H13-6</strain>
    </source>
</reference>
<dbReference type="GO" id="GO:0016787">
    <property type="term" value="F:hydrolase activity"/>
    <property type="evidence" value="ECO:0007669"/>
    <property type="project" value="UniProtKB-KW"/>
</dbReference>
<dbReference type="InterPro" id="IPR012337">
    <property type="entry name" value="RNaseH-like_sf"/>
</dbReference>
<comment type="function">
    <text evidence="5">3'-to-5' exoribonuclease specific for small oligoribonucleotides.</text>
</comment>
<dbReference type="CDD" id="cd06135">
    <property type="entry name" value="Orn"/>
    <property type="match status" value="1"/>
</dbReference>